<dbReference type="InterPro" id="IPR013324">
    <property type="entry name" value="RNA_pol_sigma_r3/r4-like"/>
</dbReference>
<dbReference type="Gene3D" id="1.10.10.10">
    <property type="entry name" value="Winged helix-like DNA-binding domain superfamily/Winged helix DNA-binding domain"/>
    <property type="match status" value="1"/>
</dbReference>
<keyword evidence="4" id="KW-0238">DNA-binding</keyword>
<evidence type="ECO:0000256" key="1">
    <source>
        <dbReference type="ARBA" id="ARBA00008720"/>
    </source>
</evidence>
<dbReference type="HAMAP" id="MF_00245">
    <property type="entry name" value="UPF0122"/>
    <property type="match status" value="1"/>
</dbReference>
<evidence type="ECO:0000256" key="2">
    <source>
        <dbReference type="ARBA" id="ARBA00024764"/>
    </source>
</evidence>
<dbReference type="AlphaFoldDB" id="A0A7X2NGR0"/>
<dbReference type="GO" id="GO:0003677">
    <property type="term" value="F:DNA binding"/>
    <property type="evidence" value="ECO:0007669"/>
    <property type="project" value="UniProtKB-KW"/>
</dbReference>
<dbReference type="Proteomes" id="UP000461754">
    <property type="component" value="Unassembled WGS sequence"/>
</dbReference>
<dbReference type="EMBL" id="VUMO01000010">
    <property type="protein sequence ID" value="MSS20277.1"/>
    <property type="molecule type" value="Genomic_DNA"/>
</dbReference>
<comment type="caution">
    <text evidence="4">The sequence shown here is derived from an EMBL/GenBank/DDBJ whole genome shotgun (WGS) entry which is preliminary data.</text>
</comment>
<comment type="similarity">
    <text evidence="1 3">Belongs to the UPF0122 family.</text>
</comment>
<reference evidence="4 5" key="1">
    <citation type="submission" date="2019-08" db="EMBL/GenBank/DDBJ databases">
        <title>In-depth cultivation of the pig gut microbiome towards novel bacterial diversity and tailored functional studies.</title>
        <authorList>
            <person name="Wylensek D."/>
            <person name="Hitch T.C.A."/>
            <person name="Clavel T."/>
        </authorList>
    </citation>
    <scope>NUCLEOTIDE SEQUENCE [LARGE SCALE GENOMIC DNA]</scope>
    <source>
        <strain evidence="4 5">RF-744-FAT-4</strain>
    </source>
</reference>
<dbReference type="SUPFAM" id="SSF88659">
    <property type="entry name" value="Sigma3 and sigma4 domains of RNA polymerase sigma factors"/>
    <property type="match status" value="1"/>
</dbReference>
<proteinExistence type="inferred from homology"/>
<dbReference type="InterPro" id="IPR036388">
    <property type="entry name" value="WH-like_DNA-bd_sf"/>
</dbReference>
<dbReference type="PANTHER" id="PTHR40083:SF1">
    <property type="entry name" value="UPF0122 PROTEIN YLXM"/>
    <property type="match status" value="1"/>
</dbReference>
<name>A0A7X2NGR0_9FIRM</name>
<comment type="function">
    <text evidence="2 3">Might take part in the signal recognition particle (SRP) pathway. This is inferred from the conservation of its genetic proximity to ftsY/ffh. May be a regulatory protein.</text>
</comment>
<dbReference type="Pfam" id="PF04297">
    <property type="entry name" value="UPF0122"/>
    <property type="match status" value="1"/>
</dbReference>
<sequence length="153" mass="17910">MIICKEKDLTCGKKICKIYKSLGKKSMSKEESIKKKYQEQLLFDFYGELLSSKLKLPLSYYYNDDYSAVEIAEIVQMTRQGAYDAIRRGRNQLQKFENKLHLVERFEKTKILIANIEKELNALQRDGNVKKSTAAMKTLKKLSSEIDDFKDEY</sequence>
<organism evidence="4 5">
    <name type="scientific">Pseudoramibacter porci</name>
    <dbReference type="NCBI Taxonomy" id="2606631"/>
    <lineage>
        <taxon>Bacteria</taxon>
        <taxon>Bacillati</taxon>
        <taxon>Bacillota</taxon>
        <taxon>Clostridia</taxon>
        <taxon>Eubacteriales</taxon>
        <taxon>Eubacteriaceae</taxon>
        <taxon>Pseudoramibacter</taxon>
    </lineage>
</organism>
<dbReference type="InterPro" id="IPR007394">
    <property type="entry name" value="UPF0122"/>
</dbReference>
<gene>
    <name evidence="4" type="ORF">FYJ52_07690</name>
</gene>
<keyword evidence="5" id="KW-1185">Reference proteome</keyword>
<evidence type="ECO:0000256" key="3">
    <source>
        <dbReference type="HAMAP-Rule" id="MF_00245"/>
    </source>
</evidence>
<accession>A0A7X2NGR0</accession>
<evidence type="ECO:0000313" key="5">
    <source>
        <dbReference type="Proteomes" id="UP000461754"/>
    </source>
</evidence>
<evidence type="ECO:0000313" key="4">
    <source>
        <dbReference type="EMBL" id="MSS20277.1"/>
    </source>
</evidence>
<dbReference type="PANTHER" id="PTHR40083">
    <property type="entry name" value="UPF0122 PROTEIN CBO2450/CLC_2298"/>
    <property type="match status" value="1"/>
</dbReference>
<protein>
    <recommendedName>
        <fullName evidence="3">UPF0122 protein FYJ52_07690</fullName>
    </recommendedName>
</protein>